<organism evidence="2 3">
    <name type="scientific">Nocardia albiluteola</name>
    <dbReference type="NCBI Taxonomy" id="2842303"/>
    <lineage>
        <taxon>Bacteria</taxon>
        <taxon>Bacillati</taxon>
        <taxon>Actinomycetota</taxon>
        <taxon>Actinomycetes</taxon>
        <taxon>Mycobacteriales</taxon>
        <taxon>Nocardiaceae</taxon>
        <taxon>Nocardia</taxon>
    </lineage>
</organism>
<name>A0ABS6B3A3_9NOCA</name>
<accession>A0ABS6B3A3</accession>
<protein>
    <submittedName>
        <fullName evidence="2">Uncharacterized protein</fullName>
    </submittedName>
</protein>
<evidence type="ECO:0000256" key="1">
    <source>
        <dbReference type="SAM" id="MobiDB-lite"/>
    </source>
</evidence>
<feature type="region of interest" description="Disordered" evidence="1">
    <location>
        <begin position="20"/>
        <end position="41"/>
    </location>
</feature>
<evidence type="ECO:0000313" key="2">
    <source>
        <dbReference type="EMBL" id="MBU3064598.1"/>
    </source>
</evidence>
<keyword evidence="3" id="KW-1185">Reference proteome</keyword>
<dbReference type="Proteomes" id="UP000733379">
    <property type="component" value="Unassembled WGS sequence"/>
</dbReference>
<dbReference type="EMBL" id="JAHKNI010000008">
    <property type="protein sequence ID" value="MBU3064598.1"/>
    <property type="molecule type" value="Genomic_DNA"/>
</dbReference>
<reference evidence="2 3" key="1">
    <citation type="submission" date="2021-06" db="EMBL/GenBank/DDBJ databases">
        <title>Actinomycetes sequencing.</title>
        <authorList>
            <person name="Shan Q."/>
        </authorList>
    </citation>
    <scope>NUCLEOTIDE SEQUENCE [LARGE SCALE GENOMIC DNA]</scope>
    <source>
        <strain evidence="2 3">NEAU-G5</strain>
    </source>
</reference>
<evidence type="ECO:0000313" key="3">
    <source>
        <dbReference type="Proteomes" id="UP000733379"/>
    </source>
</evidence>
<comment type="caution">
    <text evidence="2">The sequence shown here is derived from an EMBL/GenBank/DDBJ whole genome shotgun (WGS) entry which is preliminary data.</text>
</comment>
<gene>
    <name evidence="2" type="ORF">KO481_24085</name>
</gene>
<sequence>MHTYLFVDGLDFIARSNSGAGGGHPSQLLRPGGPLYPTEQGRTVQVTEQDEASSGSSGVEVRVKLRGQTVIWSDLMYPGADDRVVEEVRFNLSQYLAEIERGYWRWGSACLGVVDRSSRGRHIGVGHQSPT</sequence>
<proteinExistence type="predicted"/>